<protein>
    <recommendedName>
        <fullName evidence="3">T9SS C-terminal target domain-containing protein</fullName>
    </recommendedName>
</protein>
<accession>A0A917ISM7</accession>
<dbReference type="EMBL" id="BMIB01000001">
    <property type="protein sequence ID" value="GGH62276.1"/>
    <property type="molecule type" value="Genomic_DNA"/>
</dbReference>
<dbReference type="PROSITE" id="PS51257">
    <property type="entry name" value="PROKAR_LIPOPROTEIN"/>
    <property type="match status" value="1"/>
</dbReference>
<organism evidence="1 2">
    <name type="scientific">Filimonas zeae</name>
    <dbReference type="NCBI Taxonomy" id="1737353"/>
    <lineage>
        <taxon>Bacteria</taxon>
        <taxon>Pseudomonadati</taxon>
        <taxon>Bacteroidota</taxon>
        <taxon>Chitinophagia</taxon>
        <taxon>Chitinophagales</taxon>
        <taxon>Chitinophagaceae</taxon>
        <taxon>Filimonas</taxon>
    </lineage>
</organism>
<reference evidence="1" key="1">
    <citation type="journal article" date="2014" name="Int. J. Syst. Evol. Microbiol.">
        <title>Complete genome sequence of Corynebacterium casei LMG S-19264T (=DSM 44701T), isolated from a smear-ripened cheese.</title>
        <authorList>
            <consortium name="US DOE Joint Genome Institute (JGI-PGF)"/>
            <person name="Walter F."/>
            <person name="Albersmeier A."/>
            <person name="Kalinowski J."/>
            <person name="Ruckert C."/>
        </authorList>
    </citation>
    <scope>NUCLEOTIDE SEQUENCE</scope>
    <source>
        <strain evidence="1">CGMCC 1.15290</strain>
    </source>
</reference>
<gene>
    <name evidence="1" type="ORF">GCM10011379_12100</name>
</gene>
<dbReference type="Proteomes" id="UP000627292">
    <property type="component" value="Unassembled WGS sequence"/>
</dbReference>
<evidence type="ECO:0000313" key="2">
    <source>
        <dbReference type="Proteomes" id="UP000627292"/>
    </source>
</evidence>
<evidence type="ECO:0000313" key="1">
    <source>
        <dbReference type="EMBL" id="GGH62276.1"/>
    </source>
</evidence>
<dbReference type="AlphaFoldDB" id="A0A917ISM7"/>
<reference evidence="1" key="2">
    <citation type="submission" date="2020-09" db="EMBL/GenBank/DDBJ databases">
        <authorList>
            <person name="Sun Q."/>
            <person name="Zhou Y."/>
        </authorList>
    </citation>
    <scope>NUCLEOTIDE SEQUENCE</scope>
    <source>
        <strain evidence="1">CGMCC 1.15290</strain>
    </source>
</reference>
<sequence>MNKFTMGLAAIVALSSVACKKNMDQAVNDRSLTAEPTYLGVDTLRGVIATDRTLSKDTLYRLDGKVFVAKGKTLTIPAGTWIKGIKKTTAVDASALIVLRGAKVRANGAATNPVVFTSNEAVPAPGDWGGVVLLGRALVNKSNPLIEGIDASLTLPVGSGLTLDSLRYGGTTTADNSGVINYARIEYAGASISANNELNGLTCGGVGSATVLTNIQVSYGRDDAFEFFGGSVNGFHLVALGADDDSYDTDFGYSGTISYSLSVLNPNKSAYSSDPNGIEADNDGSGSFDTPQSFPKFNHVTILGIRDTATATAKGFLNGARFRRRTNLTVTNSIFQGFPNGARFESNFTRDTASLNFTHNLVQGYRTSFLDVTSLPATNTTFLNGGYDSVKLVSPWDYTDFRPVSGTPAATSGNDATGYRGAFHPTQAQWTANWTRFDYVVNF</sequence>
<name>A0A917ISM7_9BACT</name>
<evidence type="ECO:0008006" key="3">
    <source>
        <dbReference type="Google" id="ProtNLM"/>
    </source>
</evidence>
<dbReference type="PANTHER" id="PTHR41339">
    <property type="entry name" value="LIPL48"/>
    <property type="match status" value="1"/>
</dbReference>
<proteinExistence type="predicted"/>
<dbReference type="PANTHER" id="PTHR41339:SF1">
    <property type="entry name" value="SECRETED PROTEIN"/>
    <property type="match status" value="1"/>
</dbReference>
<keyword evidence="2" id="KW-1185">Reference proteome</keyword>
<comment type="caution">
    <text evidence="1">The sequence shown here is derived from an EMBL/GenBank/DDBJ whole genome shotgun (WGS) entry which is preliminary data.</text>
</comment>
<dbReference type="RefSeq" id="WP_188951070.1">
    <property type="nucleotide sequence ID" value="NZ_BMIB01000001.1"/>
</dbReference>